<name>A0A336NEX0_BARGR</name>
<accession>A0A336NEX0</accession>
<protein>
    <recommendedName>
        <fullName evidence="4">EexN family lipoprotein</fullName>
    </recommendedName>
</protein>
<dbReference type="Proteomes" id="UP000253846">
    <property type="component" value="Unassembled WGS sequence"/>
</dbReference>
<dbReference type="NCBIfam" id="NF033894">
    <property type="entry name" value="Eex_IncN"/>
    <property type="match status" value="1"/>
</dbReference>
<feature type="region of interest" description="Disordered" evidence="1">
    <location>
        <begin position="66"/>
        <end position="90"/>
    </location>
</feature>
<dbReference type="RefSeq" id="WP_026500396.1">
    <property type="nucleotide sequence ID" value="NZ_UFTD01000001.1"/>
</dbReference>
<evidence type="ECO:0000256" key="1">
    <source>
        <dbReference type="SAM" id="MobiDB-lite"/>
    </source>
</evidence>
<reference evidence="2 3" key="1">
    <citation type="submission" date="2018-06" db="EMBL/GenBank/DDBJ databases">
        <authorList>
            <consortium name="Pathogen Informatics"/>
            <person name="Doyle S."/>
        </authorList>
    </citation>
    <scope>NUCLEOTIDE SEQUENCE [LARGE SCALE GENOMIC DNA]</scope>
    <source>
        <strain evidence="2 3">NCTC12860</strain>
    </source>
</reference>
<evidence type="ECO:0000313" key="3">
    <source>
        <dbReference type="Proteomes" id="UP000253846"/>
    </source>
</evidence>
<dbReference type="EMBL" id="UFTD01000001">
    <property type="protein sequence ID" value="SSZ39487.1"/>
    <property type="molecule type" value="Genomic_DNA"/>
</dbReference>
<dbReference type="InterPro" id="IPR047937">
    <property type="entry name" value="Eex_IncN-like"/>
</dbReference>
<proteinExistence type="predicted"/>
<organism evidence="2 3">
    <name type="scientific">Bartonella grahamii</name>
    <dbReference type="NCBI Taxonomy" id="33045"/>
    <lineage>
        <taxon>Bacteria</taxon>
        <taxon>Pseudomonadati</taxon>
        <taxon>Pseudomonadota</taxon>
        <taxon>Alphaproteobacteria</taxon>
        <taxon>Hyphomicrobiales</taxon>
        <taxon>Bartonellaceae</taxon>
        <taxon>Bartonella</taxon>
    </lineage>
</organism>
<dbReference type="PROSITE" id="PS51257">
    <property type="entry name" value="PROKAR_LIPOPROTEIN"/>
    <property type="match status" value="1"/>
</dbReference>
<sequence length="90" mass="10345">MNKIIITTLLLCTGLITAGCEKTHSVEEFKKDHKLYEKWKMKCMTSGDLDSQNCKNAEQAYRESLPTWGWGRTGSTNDDKQESEKKQDNK</sequence>
<evidence type="ECO:0000313" key="2">
    <source>
        <dbReference type="EMBL" id="SSZ39487.1"/>
    </source>
</evidence>
<gene>
    <name evidence="2" type="ORF">NCTC12860_00702</name>
</gene>
<dbReference type="AlphaFoldDB" id="A0A336NEX0"/>
<feature type="compositionally biased region" description="Basic and acidic residues" evidence="1">
    <location>
        <begin position="77"/>
        <end position="90"/>
    </location>
</feature>
<evidence type="ECO:0008006" key="4">
    <source>
        <dbReference type="Google" id="ProtNLM"/>
    </source>
</evidence>